<dbReference type="Gene3D" id="3.40.630.30">
    <property type="match status" value="1"/>
</dbReference>
<dbReference type="PANTHER" id="PTHR43792:SF1">
    <property type="entry name" value="N-ACETYLTRANSFERASE DOMAIN-CONTAINING PROTEIN"/>
    <property type="match status" value="1"/>
</dbReference>
<feature type="domain" description="N-acetyltransferase" evidence="1">
    <location>
        <begin position="13"/>
        <end position="171"/>
    </location>
</feature>
<accession>A0A9W5X4Y2</accession>
<evidence type="ECO:0000313" key="3">
    <source>
        <dbReference type="Proteomes" id="UP000621492"/>
    </source>
</evidence>
<gene>
    <name evidence="2" type="ORF">GCM10011409_14240</name>
</gene>
<dbReference type="Proteomes" id="UP000621492">
    <property type="component" value="Unassembled WGS sequence"/>
</dbReference>
<evidence type="ECO:0000259" key="1">
    <source>
        <dbReference type="PROSITE" id="PS51186"/>
    </source>
</evidence>
<protein>
    <submittedName>
        <fullName evidence="2">N-acetyltransferase</fullName>
    </submittedName>
</protein>
<proteinExistence type="predicted"/>
<dbReference type="GO" id="GO:0016747">
    <property type="term" value="F:acyltransferase activity, transferring groups other than amino-acyl groups"/>
    <property type="evidence" value="ECO:0007669"/>
    <property type="project" value="InterPro"/>
</dbReference>
<name>A0A9W5X4Y2_9BACI</name>
<dbReference type="InterPro" id="IPR000182">
    <property type="entry name" value="GNAT_dom"/>
</dbReference>
<keyword evidence="3" id="KW-1185">Reference proteome</keyword>
<dbReference type="PANTHER" id="PTHR43792">
    <property type="entry name" value="GNAT FAMILY, PUTATIVE (AFU_ORTHOLOGUE AFUA_3G00765)-RELATED-RELATED"/>
    <property type="match status" value="1"/>
</dbReference>
<dbReference type="SUPFAM" id="SSF55729">
    <property type="entry name" value="Acyl-CoA N-acyltransferases (Nat)"/>
    <property type="match status" value="1"/>
</dbReference>
<comment type="caution">
    <text evidence="2">The sequence shown here is derived from an EMBL/GenBank/DDBJ whole genome shotgun (WGS) entry which is preliminary data.</text>
</comment>
<organism evidence="2 3">
    <name type="scientific">Lentibacillus populi</name>
    <dbReference type="NCBI Taxonomy" id="1827502"/>
    <lineage>
        <taxon>Bacteria</taxon>
        <taxon>Bacillati</taxon>
        <taxon>Bacillota</taxon>
        <taxon>Bacilli</taxon>
        <taxon>Bacillales</taxon>
        <taxon>Bacillaceae</taxon>
        <taxon>Lentibacillus</taxon>
    </lineage>
</organism>
<dbReference type="InterPro" id="IPR016181">
    <property type="entry name" value="Acyl_CoA_acyltransferase"/>
</dbReference>
<dbReference type="InterPro" id="IPR051531">
    <property type="entry name" value="N-acetyltransferase"/>
</dbReference>
<reference evidence="2" key="2">
    <citation type="submission" date="2020-09" db="EMBL/GenBank/DDBJ databases">
        <authorList>
            <person name="Sun Q."/>
            <person name="Zhou Y."/>
        </authorList>
    </citation>
    <scope>NUCLEOTIDE SEQUENCE</scope>
    <source>
        <strain evidence="2">CGMCC 1.15454</strain>
    </source>
</reference>
<dbReference type="CDD" id="cd04301">
    <property type="entry name" value="NAT_SF"/>
    <property type="match status" value="1"/>
</dbReference>
<evidence type="ECO:0000313" key="2">
    <source>
        <dbReference type="EMBL" id="GGB37948.1"/>
    </source>
</evidence>
<reference evidence="2" key="1">
    <citation type="journal article" date="2014" name="Int. J. Syst. Evol. Microbiol.">
        <title>Complete genome sequence of Corynebacterium casei LMG S-19264T (=DSM 44701T), isolated from a smear-ripened cheese.</title>
        <authorList>
            <consortium name="US DOE Joint Genome Institute (JGI-PGF)"/>
            <person name="Walter F."/>
            <person name="Albersmeier A."/>
            <person name="Kalinowski J."/>
            <person name="Ruckert C."/>
        </authorList>
    </citation>
    <scope>NUCLEOTIDE SEQUENCE</scope>
    <source>
        <strain evidence="2">CGMCC 1.15454</strain>
    </source>
</reference>
<dbReference type="EMBL" id="BMJD01000008">
    <property type="protein sequence ID" value="GGB37948.1"/>
    <property type="molecule type" value="Genomic_DNA"/>
</dbReference>
<sequence length="171" mass="20004">MKSGQLNINTKRILMRKLSTEDIKEFYEIVKKNDVGNWLGIGNGMSFKETEQYVNQIIKHWKQHNFGVWALINQSTDEIMGHCGLRYIDDTEDIEIIYLLDPKFWGKGYATEAGNAAIQFAFNSLKIHKLIARVRTNNSNSKKVIDKLGFKFIYDRDYNGRRLSYYELSNH</sequence>
<dbReference type="RefSeq" id="WP_102416128.1">
    <property type="nucleotide sequence ID" value="NZ_BMJD01000008.1"/>
</dbReference>
<dbReference type="PROSITE" id="PS51186">
    <property type="entry name" value="GNAT"/>
    <property type="match status" value="1"/>
</dbReference>
<dbReference type="Pfam" id="PF13302">
    <property type="entry name" value="Acetyltransf_3"/>
    <property type="match status" value="1"/>
</dbReference>
<dbReference type="AlphaFoldDB" id="A0A9W5X4Y2"/>